<evidence type="ECO:0000256" key="3">
    <source>
        <dbReference type="ARBA" id="ARBA00022955"/>
    </source>
</evidence>
<feature type="region of interest" description="Disordered" evidence="9">
    <location>
        <begin position="1"/>
        <end position="68"/>
    </location>
</feature>
<keyword evidence="4" id="KW-0560">Oxidoreductase</keyword>
<evidence type="ECO:0000259" key="10">
    <source>
        <dbReference type="SMART" id="SM00322"/>
    </source>
</evidence>
<evidence type="ECO:0000256" key="4">
    <source>
        <dbReference type="ARBA" id="ARBA00023002"/>
    </source>
</evidence>
<dbReference type="PANTHER" id="PTHR43647">
    <property type="entry name" value="DEHYDROGENASE"/>
    <property type="match status" value="1"/>
</dbReference>
<evidence type="ECO:0000256" key="1">
    <source>
        <dbReference type="ARBA" id="ARBA00022516"/>
    </source>
</evidence>
<protein>
    <recommendedName>
        <fullName evidence="10">K Homology domain-containing protein</fullName>
    </recommendedName>
</protein>
<dbReference type="InterPro" id="IPR054548">
    <property type="entry name" value="SCP160-like_KH"/>
</dbReference>
<feature type="compositionally biased region" description="Polar residues" evidence="9">
    <location>
        <begin position="1"/>
        <end position="11"/>
    </location>
</feature>
<feature type="domain" description="K Homology" evidence="10">
    <location>
        <begin position="1013"/>
        <end position="1081"/>
    </location>
</feature>
<comment type="caution">
    <text evidence="11">The sequence shown here is derived from an EMBL/GenBank/DDBJ whole genome shotgun (WGS) entry which is preliminary data.</text>
</comment>
<feature type="domain" description="K Homology" evidence="10">
    <location>
        <begin position="698"/>
        <end position="761"/>
    </location>
</feature>
<evidence type="ECO:0000256" key="6">
    <source>
        <dbReference type="ARBA" id="ARBA00023593"/>
    </source>
</evidence>
<dbReference type="InterPro" id="IPR004087">
    <property type="entry name" value="KH_dom"/>
</dbReference>
<keyword evidence="2" id="KW-0521">NADP</keyword>
<keyword evidence="12" id="KW-1185">Reference proteome</keyword>
<name>A0A8K0RSC9_9HYPO</name>
<dbReference type="GO" id="GO:0000253">
    <property type="term" value="F:3-beta-hydroxysteroid 3-dehydrogenase (NADP+) activity"/>
    <property type="evidence" value="ECO:0007669"/>
    <property type="project" value="TreeGrafter"/>
</dbReference>
<dbReference type="CDD" id="cd02394">
    <property type="entry name" value="KH-I_Vigilin_rpt6"/>
    <property type="match status" value="1"/>
</dbReference>
<dbReference type="Pfam" id="PF22952">
    <property type="entry name" value="KH_11"/>
    <property type="match status" value="1"/>
</dbReference>
<evidence type="ECO:0000256" key="7">
    <source>
        <dbReference type="PROSITE-ProRule" id="PRU00117"/>
    </source>
</evidence>
<dbReference type="CDD" id="cd22448">
    <property type="entry name" value="KH-I_ScSCP160_rpt3"/>
    <property type="match status" value="1"/>
</dbReference>
<dbReference type="InterPro" id="IPR051593">
    <property type="entry name" value="Ergosterol_Biosynth_ERG27"/>
</dbReference>
<proteinExistence type="inferred from homology"/>
<organism evidence="11 12">
    <name type="scientific">Fusarium tricinctum</name>
    <dbReference type="NCBI Taxonomy" id="61284"/>
    <lineage>
        <taxon>Eukaryota</taxon>
        <taxon>Fungi</taxon>
        <taxon>Dikarya</taxon>
        <taxon>Ascomycota</taxon>
        <taxon>Pezizomycotina</taxon>
        <taxon>Sordariomycetes</taxon>
        <taxon>Hypocreomycetidae</taxon>
        <taxon>Hypocreales</taxon>
        <taxon>Nectriaceae</taxon>
        <taxon>Fusarium</taxon>
        <taxon>Fusarium tricinctum species complex</taxon>
    </lineage>
</organism>
<evidence type="ECO:0000256" key="8">
    <source>
        <dbReference type="SAM" id="Coils"/>
    </source>
</evidence>
<feature type="domain" description="K Homology" evidence="10">
    <location>
        <begin position="282"/>
        <end position="374"/>
    </location>
</feature>
<evidence type="ECO:0000256" key="9">
    <source>
        <dbReference type="SAM" id="MobiDB-lite"/>
    </source>
</evidence>
<keyword evidence="7" id="KW-0694">RNA-binding</keyword>
<feature type="domain" description="K Homology" evidence="10">
    <location>
        <begin position="379"/>
        <end position="446"/>
    </location>
</feature>
<feature type="domain" description="K Homology" evidence="10">
    <location>
        <begin position="932"/>
        <end position="1009"/>
    </location>
</feature>
<dbReference type="InterPro" id="IPR004088">
    <property type="entry name" value="KH_dom_type_1"/>
</dbReference>
<dbReference type="InterPro" id="IPR036291">
    <property type="entry name" value="NAD(P)-bd_dom_sf"/>
</dbReference>
<dbReference type="GO" id="GO:0003723">
    <property type="term" value="F:RNA binding"/>
    <property type="evidence" value="ECO:0007669"/>
    <property type="project" value="UniProtKB-UniRule"/>
</dbReference>
<feature type="domain" description="K Homology" evidence="10">
    <location>
        <begin position="200"/>
        <end position="278"/>
    </location>
</feature>
<dbReference type="CDD" id="cd22450">
    <property type="entry name" value="KH-I_ScSCP160_rpt5"/>
    <property type="match status" value="1"/>
</dbReference>
<feature type="domain" description="K Homology" evidence="10">
    <location>
        <begin position="1082"/>
        <end position="1190"/>
    </location>
</feature>
<dbReference type="SUPFAM" id="SSF54791">
    <property type="entry name" value="Eukaryotic type KH-domain (KH-domain type I)"/>
    <property type="match status" value="8"/>
</dbReference>
<dbReference type="SMART" id="SM00322">
    <property type="entry name" value="KH"/>
    <property type="match status" value="10"/>
</dbReference>
<evidence type="ECO:0000313" key="11">
    <source>
        <dbReference type="EMBL" id="KAH7238936.1"/>
    </source>
</evidence>
<dbReference type="OrthoDB" id="10027144at2759"/>
<dbReference type="CDD" id="cd22408">
    <property type="entry name" value="KH-I_Vigilin_rpt4"/>
    <property type="match status" value="1"/>
</dbReference>
<sequence>MASEAPNSELSAAQKLMQKHAEAPHPVIIEDVPDEDLPIRAPAEASSSAEAPAPAPKAASKQPTSKALDTQSHELFPELGAPKGKAANVAPIWGAKTGNGAISNGGSRASTPVSGAATPNKPSMFIPGRNVETVTLDPQYILPRGQLKRPIPDIIKDINRKSRATVSMATSTNGRYKFDATGPQDVAQQALKDLVAQIGTRTAIKVPIPQSTRAHIIGKGGSMIKALQEKTGAKIQLPKVDENNPIDEEDDDATIDVTIEGNALSAASARDEILKIAGERSANVQTKVRGIPAAFYPFIAGRDNALARALEENNGIQIRVPSLQAYPAGPIPVTINPDQRPTFAPAGNDESHIQLAGDRAAVQKVRAEIERQVAELHKQLAAEQLSIQRGRHQFIVGDRGVPVEQFFADTGCSILLPTDEDDDTITVIGPSAQVSVGMEKAMDLAMGMQMSNLDIARFHRNAPGGAAAHAGNVTRYLRQRKEIERLEKLYNTHINTPFSEGNALPWELYSREGKNAIRAQSEITGIINAQPPSRMSSVPVDPFFHQHLRNNITPQVKQNYGVQVIVPEASEGNVPVLLVFEGPDPADGPYQLPRTKPSDAEVRAFKQGLEDAQKHILDLINKQEAITSATLDVPAKFHERLRRFIKKEQESRKADQIPIRVTKVGTNITLRGPASAVESLAAKANAFVEQEKEDEKERGFTLSFDFPQKFANHLIGKGGSNIRELRDRFDVEIQVQDGKVELKGPKAKAETARSYIQGLARSLADETTHTLKIDPKYHRELIGAQGSQINRLQTRYKVHIFFPRSAKPADDEQANADAEEGAKPRRQQPADEVMIRGPKKGADEARDEIYSLHKYLEEHSATATVPVQQKQVGSLIGQGGAALDELRQATGARIDVPQDRDTDIVEIQIKGTASQVAKAKKVLEEKRAVFDDTVVRTLDVEKKYHKALIGAGGSNLRDIVVKAGGSDDRRELARTIQFPKQEADGNTIKIEGRTDVVDKIVQRIQEIVGERENQVTEVVDVPIENHRSLIGRGGDTKRQLESKLNVSIDVPRQGDGKTGVKLTGRPENVAKAKEHIQGLVQEQQGETIQVPSNLHHSISNGGQFFRQLRNNYSVTVDHAGQPLPPKPDTSTRSNTGALPLITDDDDSTSEAHSWKVIQIDAGDDSDFPWVLRGSSENVEKAKDAIVKAVEQAKKNDATGYLVLPDPRTYRHVIGPNGSKVNSIRKESNCKIQVPRDQAKDEAIEIIGTKDGVELAKDLILEAEQLFVLITGANSGIGLSIGERLIDEFLATRSLQSHLILIPTTRSKSKSLQTIKALRDYARKAAQSSTALRSRAGSSYRWQDTVARVHVLSLQLDLCDLRGVYKCAHALVHGPVSNPEGLEGEYLRNGLVQSVTWPNYKMALPTALLNDKPNYNYPKEPPLGEVFTACVFGHYILAHELLPLLNRRSESEPPSRLIWSSSLEAIGRVLDMSDFQCFNGKGPYESAKRVTDIISLTASLPAALPSSSRFFTPDDPAEARAKPIRPRMYLTHPGIVASTLFPVPWFLMWAYELALVISRWIGSPWHNTDAYTGAKSPVWITLQEQSALDELDAERIKWGSSSNRHMQVEVKKSEVEGWGWEGKVEDAAALEADTAVGVFKKTIGRKRGAVDVTKEDIARFEEMGADCWKKMESMRFEWENILGVKKS</sequence>
<keyword evidence="5" id="KW-0443">Lipid metabolism</keyword>
<feature type="region of interest" description="Disordered" evidence="9">
    <location>
        <begin position="98"/>
        <end position="121"/>
    </location>
</feature>
<accession>A0A8K0RSC9</accession>
<dbReference type="SUPFAM" id="SSF51735">
    <property type="entry name" value="NAD(P)-binding Rossmann-fold domains"/>
    <property type="match status" value="1"/>
</dbReference>
<keyword evidence="3" id="KW-0752">Steroid biosynthesis</keyword>
<reference evidence="11" key="1">
    <citation type="journal article" date="2021" name="Nat. Commun.">
        <title>Genetic determinants of endophytism in the Arabidopsis root mycobiome.</title>
        <authorList>
            <person name="Mesny F."/>
            <person name="Miyauchi S."/>
            <person name="Thiergart T."/>
            <person name="Pickel B."/>
            <person name="Atanasova L."/>
            <person name="Karlsson M."/>
            <person name="Huettel B."/>
            <person name="Barry K.W."/>
            <person name="Haridas S."/>
            <person name="Chen C."/>
            <person name="Bauer D."/>
            <person name="Andreopoulos W."/>
            <person name="Pangilinan J."/>
            <person name="LaButti K."/>
            <person name="Riley R."/>
            <person name="Lipzen A."/>
            <person name="Clum A."/>
            <person name="Drula E."/>
            <person name="Henrissat B."/>
            <person name="Kohler A."/>
            <person name="Grigoriev I.V."/>
            <person name="Martin F.M."/>
            <person name="Hacquard S."/>
        </authorList>
    </citation>
    <scope>NUCLEOTIDE SEQUENCE</scope>
    <source>
        <strain evidence="11">MPI-SDFR-AT-0068</strain>
    </source>
</reference>
<dbReference type="GO" id="GO:0006696">
    <property type="term" value="P:ergosterol biosynthetic process"/>
    <property type="evidence" value="ECO:0007669"/>
    <property type="project" value="TreeGrafter"/>
</dbReference>
<dbReference type="GO" id="GO:0005741">
    <property type="term" value="C:mitochondrial outer membrane"/>
    <property type="evidence" value="ECO:0007669"/>
    <property type="project" value="TreeGrafter"/>
</dbReference>
<evidence type="ECO:0000256" key="2">
    <source>
        <dbReference type="ARBA" id="ARBA00022857"/>
    </source>
</evidence>
<feature type="domain" description="K Homology" evidence="10">
    <location>
        <begin position="1195"/>
        <end position="1264"/>
    </location>
</feature>
<dbReference type="GO" id="GO:0005789">
    <property type="term" value="C:endoplasmic reticulum membrane"/>
    <property type="evidence" value="ECO:0007669"/>
    <property type="project" value="TreeGrafter"/>
</dbReference>
<feature type="region of interest" description="Disordered" evidence="9">
    <location>
        <begin position="804"/>
        <end position="833"/>
    </location>
</feature>
<dbReference type="InterPro" id="IPR036612">
    <property type="entry name" value="KH_dom_type_1_sf"/>
</dbReference>
<dbReference type="PROSITE" id="PS50084">
    <property type="entry name" value="KH_TYPE_1"/>
    <property type="match status" value="9"/>
</dbReference>
<dbReference type="GO" id="GO:0005811">
    <property type="term" value="C:lipid droplet"/>
    <property type="evidence" value="ECO:0007669"/>
    <property type="project" value="TreeGrafter"/>
</dbReference>
<feature type="domain" description="K Homology" evidence="10">
    <location>
        <begin position="765"/>
        <end position="854"/>
    </location>
</feature>
<keyword evidence="8" id="KW-0175">Coiled coil</keyword>
<keyword evidence="1" id="KW-0444">Lipid biosynthesis</keyword>
<dbReference type="PANTHER" id="PTHR43647:SF1">
    <property type="entry name" value="3-KETO-STEROID REDUCTASE ERG27"/>
    <property type="match status" value="1"/>
</dbReference>
<feature type="region of interest" description="Disordered" evidence="9">
    <location>
        <begin position="1119"/>
        <end position="1149"/>
    </location>
</feature>
<dbReference type="Gene3D" id="3.30.1370.10">
    <property type="entry name" value="K Homology domain, type 1"/>
    <property type="match status" value="9"/>
</dbReference>
<feature type="compositionally biased region" description="Polar residues" evidence="9">
    <location>
        <begin position="100"/>
        <end position="113"/>
    </location>
</feature>
<dbReference type="Pfam" id="PF00013">
    <property type="entry name" value="KH_1"/>
    <property type="match status" value="7"/>
</dbReference>
<dbReference type="CDD" id="cd22449">
    <property type="entry name" value="KH-I_ScSCP160_rpt4"/>
    <property type="match status" value="1"/>
</dbReference>
<feature type="coiled-coil region" evidence="8">
    <location>
        <begin position="359"/>
        <end position="386"/>
    </location>
</feature>
<gene>
    <name evidence="11" type="ORF">BKA59DRAFT_495523</name>
</gene>
<evidence type="ECO:0000313" key="12">
    <source>
        <dbReference type="Proteomes" id="UP000813427"/>
    </source>
</evidence>
<dbReference type="Gene3D" id="3.40.50.720">
    <property type="entry name" value="NAD(P)-binding Rossmann-like Domain"/>
    <property type="match status" value="1"/>
</dbReference>
<feature type="domain" description="K Homology" evidence="10">
    <location>
        <begin position="859"/>
        <end position="928"/>
    </location>
</feature>
<comment type="similarity">
    <text evidence="6">Belongs to the short-chain dehydrogenases/reductases (SDR) family. ERG27 subfamily.</text>
</comment>
<dbReference type="Proteomes" id="UP000813427">
    <property type="component" value="Unassembled WGS sequence"/>
</dbReference>
<dbReference type="EMBL" id="JAGPXF010000006">
    <property type="protein sequence ID" value="KAH7238936.1"/>
    <property type="molecule type" value="Genomic_DNA"/>
</dbReference>
<feature type="compositionally biased region" description="Low complexity" evidence="9">
    <location>
        <begin position="41"/>
        <end position="67"/>
    </location>
</feature>
<evidence type="ECO:0000256" key="5">
    <source>
        <dbReference type="ARBA" id="ARBA00023098"/>
    </source>
</evidence>